<gene>
    <name evidence="7" type="ORF">HPP92_022955</name>
</gene>
<name>A0A835PYH4_VANPL</name>
<dbReference type="AlphaFoldDB" id="A0A835PYH4"/>
<evidence type="ECO:0000256" key="5">
    <source>
        <dbReference type="ARBA" id="ARBA00023242"/>
    </source>
</evidence>
<evidence type="ECO:0000256" key="1">
    <source>
        <dbReference type="ARBA" id="ARBA00004123"/>
    </source>
</evidence>
<feature type="domain" description="BHLH" evidence="6">
    <location>
        <begin position="82"/>
        <end position="131"/>
    </location>
</feature>
<comment type="similarity">
    <text evidence="2">Belongs to the bHLH protein family.</text>
</comment>
<dbReference type="PANTHER" id="PTHR31945:SF17">
    <property type="entry name" value="TRANSCRIPTION FACTOR FER-LIKE IRON DEFICIENCY-INDUCED TRANSCRIPTION FACTOR"/>
    <property type="match status" value="1"/>
</dbReference>
<evidence type="ECO:0000313" key="8">
    <source>
        <dbReference type="Proteomes" id="UP000639772"/>
    </source>
</evidence>
<keyword evidence="4" id="KW-0804">Transcription</keyword>
<comment type="caution">
    <text evidence="7">The sequence shown here is derived from an EMBL/GenBank/DDBJ whole genome shotgun (WGS) entry which is preliminary data.</text>
</comment>
<dbReference type="PANTHER" id="PTHR31945">
    <property type="entry name" value="TRANSCRIPTION FACTOR SCREAM2-RELATED"/>
    <property type="match status" value="1"/>
</dbReference>
<dbReference type="Gene3D" id="4.10.280.10">
    <property type="entry name" value="Helix-loop-helix DNA-binding domain"/>
    <property type="match status" value="1"/>
</dbReference>
<dbReference type="PROSITE" id="PS50888">
    <property type="entry name" value="BHLH"/>
    <property type="match status" value="1"/>
</dbReference>
<keyword evidence="3" id="KW-0805">Transcription regulation</keyword>
<evidence type="ECO:0000256" key="2">
    <source>
        <dbReference type="ARBA" id="ARBA00005510"/>
    </source>
</evidence>
<dbReference type="GO" id="GO:0005634">
    <property type="term" value="C:nucleus"/>
    <property type="evidence" value="ECO:0007669"/>
    <property type="project" value="UniProtKB-SubCell"/>
</dbReference>
<dbReference type="Pfam" id="PF00010">
    <property type="entry name" value="HLH"/>
    <property type="match status" value="1"/>
</dbReference>
<dbReference type="InterPro" id="IPR036638">
    <property type="entry name" value="HLH_DNA-bd_sf"/>
</dbReference>
<dbReference type="SUPFAM" id="SSF47459">
    <property type="entry name" value="HLH, helix-loop-helix DNA-binding domain"/>
    <property type="match status" value="1"/>
</dbReference>
<dbReference type="SMART" id="SM00353">
    <property type="entry name" value="HLH"/>
    <property type="match status" value="1"/>
</dbReference>
<dbReference type="GO" id="GO:0003700">
    <property type="term" value="F:DNA-binding transcription factor activity"/>
    <property type="evidence" value="ECO:0007669"/>
    <property type="project" value="TreeGrafter"/>
</dbReference>
<dbReference type="EMBL" id="JADCNM010000012">
    <property type="protein sequence ID" value="KAG0459827.1"/>
    <property type="molecule type" value="Genomic_DNA"/>
</dbReference>
<dbReference type="InterPro" id="IPR051358">
    <property type="entry name" value="TF_AMS/ICE1/BHLH6-like"/>
</dbReference>
<keyword evidence="5" id="KW-0539">Nucleus</keyword>
<comment type="subcellular location">
    <subcellularLocation>
        <location evidence="1">Nucleus</location>
    </subcellularLocation>
</comment>
<protein>
    <recommendedName>
        <fullName evidence="6">BHLH domain-containing protein</fullName>
    </recommendedName>
</protein>
<sequence>MEDDAFCELGGSYERSLERLLLFDGEFGEEWVSTREEMFDPDGLECLFDAPTGETDVRRMEDTDSHGDECSAVREIPKKARRDRTRTIASERKRRRTMKERLYELRSLVPNITKMDKASIIADAIVYVKGLQMQARKLKEEISMLEFSSLNEPPVVAPHNNSNIWIANHSSSLFGGKIHGSVAVHQVGEKRFYVKVECSGSVSSLYNAMESLSFFQMESSVLASSSERYICSATFQGRGAGEHISVSTMQSWVLTALLQEGFLFDATDLRISTPFN</sequence>
<evidence type="ECO:0000313" key="7">
    <source>
        <dbReference type="EMBL" id="KAG0459827.1"/>
    </source>
</evidence>
<accession>A0A835PYH4</accession>
<dbReference type="OrthoDB" id="1886792at2759"/>
<reference evidence="7 8" key="1">
    <citation type="journal article" date="2020" name="Nat. Food">
        <title>A phased Vanilla planifolia genome enables genetic improvement of flavour and production.</title>
        <authorList>
            <person name="Hasing T."/>
            <person name="Tang H."/>
            <person name="Brym M."/>
            <person name="Khazi F."/>
            <person name="Huang T."/>
            <person name="Chambers A.H."/>
        </authorList>
    </citation>
    <scope>NUCLEOTIDE SEQUENCE [LARGE SCALE GENOMIC DNA]</scope>
    <source>
        <tissue evidence="7">Leaf</tissue>
    </source>
</reference>
<dbReference type="GO" id="GO:0046983">
    <property type="term" value="F:protein dimerization activity"/>
    <property type="evidence" value="ECO:0007669"/>
    <property type="project" value="InterPro"/>
</dbReference>
<evidence type="ECO:0000256" key="4">
    <source>
        <dbReference type="ARBA" id="ARBA00023163"/>
    </source>
</evidence>
<evidence type="ECO:0000256" key="3">
    <source>
        <dbReference type="ARBA" id="ARBA00023015"/>
    </source>
</evidence>
<organism evidence="7 8">
    <name type="scientific">Vanilla planifolia</name>
    <name type="common">Vanilla</name>
    <dbReference type="NCBI Taxonomy" id="51239"/>
    <lineage>
        <taxon>Eukaryota</taxon>
        <taxon>Viridiplantae</taxon>
        <taxon>Streptophyta</taxon>
        <taxon>Embryophyta</taxon>
        <taxon>Tracheophyta</taxon>
        <taxon>Spermatophyta</taxon>
        <taxon>Magnoliopsida</taxon>
        <taxon>Liliopsida</taxon>
        <taxon>Asparagales</taxon>
        <taxon>Orchidaceae</taxon>
        <taxon>Vanilloideae</taxon>
        <taxon>Vanilleae</taxon>
        <taxon>Vanilla</taxon>
    </lineage>
</organism>
<dbReference type="InterPro" id="IPR011598">
    <property type="entry name" value="bHLH_dom"/>
</dbReference>
<dbReference type="Proteomes" id="UP000639772">
    <property type="component" value="Chromosome 12"/>
</dbReference>
<dbReference type="GO" id="GO:0043565">
    <property type="term" value="F:sequence-specific DNA binding"/>
    <property type="evidence" value="ECO:0007669"/>
    <property type="project" value="TreeGrafter"/>
</dbReference>
<evidence type="ECO:0000259" key="6">
    <source>
        <dbReference type="PROSITE" id="PS50888"/>
    </source>
</evidence>
<proteinExistence type="inferred from homology"/>